<evidence type="ECO:0000256" key="2">
    <source>
        <dbReference type="ARBA" id="ARBA00022759"/>
    </source>
</evidence>
<dbReference type="SMART" id="SM00318">
    <property type="entry name" value="SNc"/>
    <property type="match status" value="1"/>
</dbReference>
<accession>A0A6J6WU20</accession>
<keyword evidence="3" id="KW-0378">Hydrolase</keyword>
<dbReference type="InterPro" id="IPR016071">
    <property type="entry name" value="Staphylococal_nuclease_OB-fold"/>
</dbReference>
<reference evidence="5" key="1">
    <citation type="submission" date="2020-05" db="EMBL/GenBank/DDBJ databases">
        <authorList>
            <person name="Chiriac C."/>
            <person name="Salcher M."/>
            <person name="Ghai R."/>
            <person name="Kavagutti S V."/>
        </authorList>
    </citation>
    <scope>NUCLEOTIDE SEQUENCE</scope>
</reference>
<name>A0A6J6WU20_9ZZZZ</name>
<dbReference type="PROSITE" id="PS50830">
    <property type="entry name" value="TNASE_3"/>
    <property type="match status" value="1"/>
</dbReference>
<keyword evidence="1" id="KW-0540">Nuclease</keyword>
<dbReference type="PANTHER" id="PTHR12302:SF3">
    <property type="entry name" value="SERINE_THREONINE-PROTEIN KINASE 31"/>
    <property type="match status" value="1"/>
</dbReference>
<sequence length="168" mass="18304">MKLWLGWLVVLAAACAQGSHPAAPTTTVNPTDTNAVVVRVIDGDTVDLRFGNRRERVRLIGIDTPETKKPNTPIQCFGPEASDFTKHLLEVGTSVLVRRDVEARDDYGRLLGYLYRSSDGMFVNLELARLGYARPLTIAPNNAFASDFVQAARQAEATNLGLWAACSG</sequence>
<gene>
    <name evidence="5" type="ORF">UFOPK2992_00214</name>
</gene>
<feature type="domain" description="TNase-like" evidence="4">
    <location>
        <begin position="31"/>
        <end position="165"/>
    </location>
</feature>
<dbReference type="GO" id="GO:0004519">
    <property type="term" value="F:endonuclease activity"/>
    <property type="evidence" value="ECO:0007669"/>
    <property type="project" value="UniProtKB-KW"/>
</dbReference>
<protein>
    <submittedName>
        <fullName evidence="5">Unannotated protein</fullName>
    </submittedName>
</protein>
<evidence type="ECO:0000313" key="5">
    <source>
        <dbReference type="EMBL" id="CAB4788320.1"/>
    </source>
</evidence>
<dbReference type="Gene3D" id="2.40.50.90">
    <property type="match status" value="1"/>
</dbReference>
<organism evidence="5">
    <name type="scientific">freshwater metagenome</name>
    <dbReference type="NCBI Taxonomy" id="449393"/>
    <lineage>
        <taxon>unclassified sequences</taxon>
        <taxon>metagenomes</taxon>
        <taxon>ecological metagenomes</taxon>
    </lineage>
</organism>
<dbReference type="GO" id="GO:0003676">
    <property type="term" value="F:nucleic acid binding"/>
    <property type="evidence" value="ECO:0007669"/>
    <property type="project" value="InterPro"/>
</dbReference>
<evidence type="ECO:0000256" key="1">
    <source>
        <dbReference type="ARBA" id="ARBA00022722"/>
    </source>
</evidence>
<evidence type="ECO:0000259" key="4">
    <source>
        <dbReference type="PROSITE" id="PS50830"/>
    </source>
</evidence>
<dbReference type="EMBL" id="CAFAAI010000018">
    <property type="protein sequence ID" value="CAB4788320.1"/>
    <property type="molecule type" value="Genomic_DNA"/>
</dbReference>
<dbReference type="GO" id="GO:0016787">
    <property type="term" value="F:hydrolase activity"/>
    <property type="evidence" value="ECO:0007669"/>
    <property type="project" value="UniProtKB-KW"/>
</dbReference>
<dbReference type="PANTHER" id="PTHR12302">
    <property type="entry name" value="EBNA2 BINDING PROTEIN P100"/>
    <property type="match status" value="1"/>
</dbReference>
<dbReference type="AlphaFoldDB" id="A0A6J6WU20"/>
<dbReference type="Pfam" id="PF00565">
    <property type="entry name" value="SNase"/>
    <property type="match status" value="1"/>
</dbReference>
<dbReference type="PROSITE" id="PS01123">
    <property type="entry name" value="TNASE_1"/>
    <property type="match status" value="1"/>
</dbReference>
<dbReference type="PROSITE" id="PS51257">
    <property type="entry name" value="PROKAR_LIPOPROTEIN"/>
    <property type="match status" value="1"/>
</dbReference>
<proteinExistence type="predicted"/>
<evidence type="ECO:0000256" key="3">
    <source>
        <dbReference type="ARBA" id="ARBA00022801"/>
    </source>
</evidence>
<keyword evidence="2" id="KW-0255">Endonuclease</keyword>
<dbReference type="InterPro" id="IPR035437">
    <property type="entry name" value="SNase_OB-fold_sf"/>
</dbReference>
<dbReference type="SUPFAM" id="SSF50199">
    <property type="entry name" value="Staphylococcal nuclease"/>
    <property type="match status" value="1"/>
</dbReference>
<dbReference type="InterPro" id="IPR002071">
    <property type="entry name" value="Thermonucl_AS"/>
</dbReference>